<evidence type="ECO:0000259" key="4">
    <source>
        <dbReference type="PROSITE" id="PS52004"/>
    </source>
</evidence>
<dbReference type="InterPro" id="IPR018201">
    <property type="entry name" value="Ketoacyl_synth_AS"/>
</dbReference>
<organism evidence="5">
    <name type="scientific">Actinomyces sp. Lu 9419</name>
    <dbReference type="NCBI Taxonomy" id="416175"/>
    <lineage>
        <taxon>Bacteria</taxon>
        <taxon>Bacillati</taxon>
        <taxon>Actinomycetota</taxon>
        <taxon>Actinomycetes</taxon>
        <taxon>Actinomycetales</taxon>
        <taxon>Actinomycetaceae</taxon>
        <taxon>Actinomyces</taxon>
    </lineage>
</organism>
<evidence type="ECO:0000313" key="5">
    <source>
        <dbReference type="EMBL" id="ACH85585.1"/>
    </source>
</evidence>
<feature type="domain" description="Ketosynthase family 3 (KS3)" evidence="4">
    <location>
        <begin position="2"/>
        <end position="423"/>
    </location>
</feature>
<dbReference type="AlphaFoldDB" id="B5SP97"/>
<dbReference type="InterPro" id="IPR016039">
    <property type="entry name" value="Thiolase-like"/>
</dbReference>
<dbReference type="SUPFAM" id="SSF53901">
    <property type="entry name" value="Thiolase-like"/>
    <property type="match status" value="1"/>
</dbReference>
<sequence length="424" mass="44864">MTRRVVITGLGVVSAAGIGIEETWRTIETAPPRADLVEVPATSDEDRKFKLFATPEYRIADVTETYVDGAQLEREGIDGQRDVKHLIAASGLAMDDAGLRSTGAEPDLAEVGLVVADEHPGVERLARTLYSSVTGSAAAPSRPGYGDVAEQVFELNTYLVPYRVARALHLGGECAFVNSACTSGLTAIDNAATQIRLGRTSLAIAAASDDPLSSGKFRWFADQQLYSPDGVLRPFDAAASGTVFGDGGAAVVLEDEEHALRRGARIYGRLLGAGFTQDGWRISAPNPASANQGRSIRRALAEAGLDAAHVDVIVPHGTGIPMIDKYEARTIRGLWPDRNAQPTCLPLKPYVGHNLGGSSLLEAALLLKAMRERRIPAVRAGEPAVAPSHGLDLPARSSSKVIRHAVKTAVGFGGFYGSIVLQAL</sequence>
<accession>B5SP97</accession>
<dbReference type="InterPro" id="IPR014030">
    <property type="entry name" value="Ketoacyl_synth_N"/>
</dbReference>
<dbReference type="PROSITE" id="PS52004">
    <property type="entry name" value="KS3_2"/>
    <property type="match status" value="1"/>
</dbReference>
<dbReference type="PANTHER" id="PTHR11712:SF336">
    <property type="entry name" value="3-OXOACYL-[ACYL-CARRIER-PROTEIN] SYNTHASE, MITOCHONDRIAL"/>
    <property type="match status" value="1"/>
</dbReference>
<reference evidence="5" key="1">
    <citation type="journal article" date="2008" name="ChemBioChem">
        <title>Biosynthetic Gene Cluster of Cetoniacytone A, an Unusual Aminocyclitol from the Endosymbiotic Bacterium Actinomyces sp. Lu 9419.</title>
        <authorList>
            <person name="Wu X."/>
            <person name="Flatt P.M."/>
            <person name="Xu H."/>
            <person name="Mahmud T."/>
        </authorList>
    </citation>
    <scope>NUCLEOTIDE SEQUENCE</scope>
    <source>
        <strain evidence="5">Lu 9419</strain>
    </source>
</reference>
<dbReference type="GO" id="GO:0004315">
    <property type="term" value="F:3-oxoacyl-[acyl-carrier-protein] synthase activity"/>
    <property type="evidence" value="ECO:0007669"/>
    <property type="project" value="InterPro"/>
</dbReference>
<dbReference type="Pfam" id="PF00109">
    <property type="entry name" value="ketoacyl-synt"/>
    <property type="match status" value="1"/>
</dbReference>
<proteinExistence type="inferred from homology"/>
<dbReference type="PROSITE" id="PS00606">
    <property type="entry name" value="KS3_1"/>
    <property type="match status" value="1"/>
</dbReference>
<evidence type="ECO:0000256" key="1">
    <source>
        <dbReference type="ARBA" id="ARBA00008467"/>
    </source>
</evidence>
<dbReference type="InterPro" id="IPR020841">
    <property type="entry name" value="PKS_Beta-ketoAc_synthase_dom"/>
</dbReference>
<dbReference type="EMBL" id="EF120454">
    <property type="protein sequence ID" value="ACH85585.1"/>
    <property type="molecule type" value="Genomic_DNA"/>
</dbReference>
<dbReference type="InterPro" id="IPR000794">
    <property type="entry name" value="Beta-ketoacyl_synthase"/>
</dbReference>
<dbReference type="InterPro" id="IPR014031">
    <property type="entry name" value="Ketoacyl_synth_C"/>
</dbReference>
<dbReference type="GO" id="GO:0006633">
    <property type="term" value="P:fatty acid biosynthetic process"/>
    <property type="evidence" value="ECO:0007669"/>
    <property type="project" value="InterPro"/>
</dbReference>
<evidence type="ECO:0000256" key="2">
    <source>
        <dbReference type="ARBA" id="ARBA00022679"/>
    </source>
</evidence>
<protein>
    <submittedName>
        <fullName evidence="5">Putative 3-oxoacyl-ACP synthase</fullName>
    </submittedName>
</protein>
<keyword evidence="2 3" id="KW-0808">Transferase</keyword>
<evidence type="ECO:0000256" key="3">
    <source>
        <dbReference type="RuleBase" id="RU003694"/>
    </source>
</evidence>
<name>B5SP97_9ACTO</name>
<comment type="similarity">
    <text evidence="1 3">Belongs to the thiolase-like superfamily. Beta-ketoacyl-ACP synthases family.</text>
</comment>
<dbReference type="Pfam" id="PF02801">
    <property type="entry name" value="Ketoacyl-synt_C"/>
    <property type="match status" value="1"/>
</dbReference>
<dbReference type="PANTHER" id="PTHR11712">
    <property type="entry name" value="POLYKETIDE SYNTHASE-RELATED"/>
    <property type="match status" value="1"/>
</dbReference>
<dbReference type="SMART" id="SM00825">
    <property type="entry name" value="PKS_KS"/>
    <property type="match status" value="1"/>
</dbReference>
<dbReference type="Gene3D" id="3.40.47.10">
    <property type="match status" value="1"/>
</dbReference>